<comment type="similarity">
    <text evidence="1">Belongs to the P(II) protein family.</text>
</comment>
<dbReference type="RefSeq" id="WP_230844265.1">
    <property type="nucleotide sequence ID" value="NZ_CP063845.1"/>
</dbReference>
<protein>
    <submittedName>
        <fullName evidence="2">P-II family nitrogen regulator</fullName>
    </submittedName>
</protein>
<accession>A0ABY3PTY8</accession>
<dbReference type="InterPro" id="IPR011322">
    <property type="entry name" value="N-reg_PII-like_a/b"/>
</dbReference>
<evidence type="ECO:0000313" key="3">
    <source>
        <dbReference type="Proteomes" id="UP001054846"/>
    </source>
</evidence>
<dbReference type="Proteomes" id="UP001054846">
    <property type="component" value="Chromosome"/>
</dbReference>
<dbReference type="Gene3D" id="3.30.70.120">
    <property type="match status" value="1"/>
</dbReference>
<gene>
    <name evidence="2" type="ORF">ISF26_21255</name>
</gene>
<dbReference type="InterPro" id="IPR015867">
    <property type="entry name" value="N-reg_PII/ATP_PRibTrfase_C"/>
</dbReference>
<dbReference type="InterPro" id="IPR017918">
    <property type="entry name" value="N-reg_PII_CS"/>
</dbReference>
<organism evidence="2 3">
    <name type="scientific">Gloeobacter morelensis MG652769</name>
    <dbReference type="NCBI Taxonomy" id="2781736"/>
    <lineage>
        <taxon>Bacteria</taxon>
        <taxon>Bacillati</taxon>
        <taxon>Cyanobacteriota</taxon>
        <taxon>Cyanophyceae</taxon>
        <taxon>Gloeobacterales</taxon>
        <taxon>Gloeobacteraceae</taxon>
        <taxon>Gloeobacter</taxon>
        <taxon>Gloeobacter morelensis</taxon>
    </lineage>
</organism>
<dbReference type="PANTHER" id="PTHR30115:SF11">
    <property type="entry name" value="NITROGEN REGULATORY PROTEIN P-II HOMOLOG"/>
    <property type="match status" value="1"/>
</dbReference>
<dbReference type="SUPFAM" id="SSF54913">
    <property type="entry name" value="GlnB-like"/>
    <property type="match status" value="1"/>
</dbReference>
<sequence>MNKIEAIIQPSRLDAVEQALVAIGVQGMTVSRVEGFGRQRGHSVIFRGFGSAAQFLAKLKLEIVVPDELTETVVERIVQAARTGSIGDGKIFVLPVTQAVRVRTGECGLEAVRFESPAVLIH</sequence>
<dbReference type="InterPro" id="IPR002187">
    <property type="entry name" value="N-reg_PII"/>
</dbReference>
<dbReference type="Pfam" id="PF00543">
    <property type="entry name" value="P-II"/>
    <property type="match status" value="1"/>
</dbReference>
<evidence type="ECO:0000313" key="2">
    <source>
        <dbReference type="EMBL" id="UFP97084.1"/>
    </source>
</evidence>
<name>A0ABY3PTY8_9CYAN</name>
<evidence type="ECO:0000256" key="1">
    <source>
        <dbReference type="RuleBase" id="RU003936"/>
    </source>
</evidence>
<reference evidence="2 3" key="1">
    <citation type="journal article" date="2021" name="Genome Biol. Evol.">
        <title>Complete Genome Sequencing of a Novel Gloeobacter Species from a Waterfall Cave in Mexico.</title>
        <authorList>
            <person name="Saw J.H."/>
            <person name="Cardona T."/>
            <person name="Montejano G."/>
        </authorList>
    </citation>
    <scope>NUCLEOTIDE SEQUENCE [LARGE SCALE GENOMIC DNA]</scope>
    <source>
        <strain evidence="2">MG652769</strain>
    </source>
</reference>
<keyword evidence="3" id="KW-1185">Reference proteome</keyword>
<dbReference type="PROSITE" id="PS00638">
    <property type="entry name" value="PII_GLNB_CTER"/>
    <property type="match status" value="1"/>
</dbReference>
<dbReference type="SMART" id="SM00938">
    <property type="entry name" value="P-II"/>
    <property type="match status" value="1"/>
</dbReference>
<dbReference type="PRINTS" id="PR00340">
    <property type="entry name" value="PIIGLNB"/>
</dbReference>
<proteinExistence type="inferred from homology"/>
<dbReference type="EMBL" id="CP063845">
    <property type="protein sequence ID" value="UFP97084.1"/>
    <property type="molecule type" value="Genomic_DNA"/>
</dbReference>
<dbReference type="PANTHER" id="PTHR30115">
    <property type="entry name" value="NITROGEN REGULATORY PROTEIN P-II"/>
    <property type="match status" value="1"/>
</dbReference>
<dbReference type="PROSITE" id="PS51343">
    <property type="entry name" value="PII_GLNB_DOM"/>
    <property type="match status" value="1"/>
</dbReference>